<comment type="caution">
    <text evidence="2">The sequence shown here is derived from an EMBL/GenBank/DDBJ whole genome shotgun (WGS) entry which is preliminary data.</text>
</comment>
<keyword evidence="3" id="KW-1185">Reference proteome</keyword>
<evidence type="ECO:0000313" key="3">
    <source>
        <dbReference type="Proteomes" id="UP000246569"/>
    </source>
</evidence>
<feature type="transmembrane region" description="Helical" evidence="1">
    <location>
        <begin position="142"/>
        <end position="164"/>
    </location>
</feature>
<feature type="transmembrane region" description="Helical" evidence="1">
    <location>
        <begin position="43"/>
        <end position="65"/>
    </location>
</feature>
<evidence type="ECO:0000256" key="1">
    <source>
        <dbReference type="SAM" id="Phobius"/>
    </source>
</evidence>
<keyword evidence="1" id="KW-0812">Transmembrane</keyword>
<dbReference type="Proteomes" id="UP000246569">
    <property type="component" value="Unassembled WGS sequence"/>
</dbReference>
<evidence type="ECO:0008006" key="4">
    <source>
        <dbReference type="Google" id="ProtNLM"/>
    </source>
</evidence>
<feature type="transmembrane region" description="Helical" evidence="1">
    <location>
        <begin position="12"/>
        <end position="31"/>
    </location>
</feature>
<dbReference type="AlphaFoldDB" id="A0A317MQZ6"/>
<organism evidence="2 3">
    <name type="scientific">Plasticicumulans acidivorans</name>
    <dbReference type="NCBI Taxonomy" id="886464"/>
    <lineage>
        <taxon>Bacteria</taxon>
        <taxon>Pseudomonadati</taxon>
        <taxon>Pseudomonadota</taxon>
        <taxon>Gammaproteobacteria</taxon>
        <taxon>Candidatus Competibacteraceae</taxon>
        <taxon>Plasticicumulans</taxon>
    </lineage>
</organism>
<protein>
    <recommendedName>
        <fullName evidence="4">MotA/TolQ/ExbB proton channel family protein</fullName>
    </recommendedName>
</protein>
<accession>A0A317MQZ6</accession>
<reference evidence="2 3" key="1">
    <citation type="submission" date="2018-05" db="EMBL/GenBank/DDBJ databases">
        <title>Genomic Encyclopedia of Type Strains, Phase IV (KMG-IV): sequencing the most valuable type-strain genomes for metagenomic binning, comparative biology and taxonomic classification.</title>
        <authorList>
            <person name="Goeker M."/>
        </authorList>
    </citation>
    <scope>NUCLEOTIDE SEQUENCE [LARGE SCALE GENOMIC DNA]</scope>
    <source>
        <strain evidence="2 3">DSM 23606</strain>
    </source>
</reference>
<name>A0A317MQZ6_9GAMM</name>
<dbReference type="EMBL" id="QGTJ01000012">
    <property type="protein sequence ID" value="PWV59105.1"/>
    <property type="molecule type" value="Genomic_DNA"/>
</dbReference>
<keyword evidence="1" id="KW-0472">Membrane</keyword>
<proteinExistence type="predicted"/>
<dbReference type="RefSeq" id="WP_110019935.1">
    <property type="nucleotide sequence ID" value="NZ_QGTJ01000012.1"/>
</dbReference>
<evidence type="ECO:0000313" key="2">
    <source>
        <dbReference type="EMBL" id="PWV59105.1"/>
    </source>
</evidence>
<gene>
    <name evidence="2" type="ORF">C7443_112104</name>
</gene>
<feature type="transmembrane region" description="Helical" evidence="1">
    <location>
        <begin position="198"/>
        <end position="220"/>
    </location>
</feature>
<sequence>MKVRAHANGVDRFIVRAIVFLVLLAALAVLLREPLLRAFHASPYLNGLIAVLFAFGAAFALRCLYRLRGEWRSGRRAMQFAAEARSGRLSVHDAGELLTAPSFGELGSFFARVQRVVRHGDAANTLPVLLDSLAARGEDARALVRFIAAALVLTGLIGTFYGLLLTTEGVRTVLTGLGAIDNVDWLAALRERLTLPMAGMGTGFATSLFGLVTSVSLGFIELQLFHAQNAVNARIEALVVADLVPLWQTPEVARKVDTEVSPRYLLAVAEAIVERLDRVAALLEAEAQRDLGGQLLRQSGALEQRVAAQEDGERERSNELLHQLRVISQFLARSGRDAPAP</sequence>
<keyword evidence="1" id="KW-1133">Transmembrane helix</keyword>
<dbReference type="OrthoDB" id="9794540at2"/>